<feature type="compositionally biased region" description="Low complexity" evidence="1">
    <location>
        <begin position="83"/>
        <end position="97"/>
    </location>
</feature>
<feature type="compositionally biased region" description="Polar residues" evidence="1">
    <location>
        <begin position="113"/>
        <end position="145"/>
    </location>
</feature>
<evidence type="ECO:0000256" key="1">
    <source>
        <dbReference type="SAM" id="MobiDB-lite"/>
    </source>
</evidence>
<evidence type="ECO:0000313" key="3">
    <source>
        <dbReference type="Proteomes" id="UP000310200"/>
    </source>
</evidence>
<dbReference type="EMBL" id="QBLH01002821">
    <property type="protein sequence ID" value="TGZ46723.1"/>
    <property type="molecule type" value="Genomic_DNA"/>
</dbReference>
<reference evidence="2 3" key="1">
    <citation type="journal article" date="2019" name="Philos. Trans. R. Soc. Lond., B, Biol. Sci.">
        <title>Ant behaviour and brain gene expression of defending hosts depend on the ecological success of the intruding social parasite.</title>
        <authorList>
            <person name="Kaur R."/>
            <person name="Stoldt M."/>
            <person name="Jongepier E."/>
            <person name="Feldmeyer B."/>
            <person name="Menzel F."/>
            <person name="Bornberg-Bauer E."/>
            <person name="Foitzik S."/>
        </authorList>
    </citation>
    <scope>NUCLEOTIDE SEQUENCE [LARGE SCALE GENOMIC DNA]</scope>
    <source>
        <tissue evidence="2">Whole body</tissue>
    </source>
</reference>
<proteinExistence type="predicted"/>
<dbReference type="STRING" id="300112.A0A4S2KBS9"/>
<keyword evidence="3" id="KW-1185">Reference proteome</keyword>
<gene>
    <name evidence="2" type="ORF">DBV15_10807</name>
</gene>
<protein>
    <submittedName>
        <fullName evidence="2">Uncharacterized protein</fullName>
    </submittedName>
</protein>
<organism evidence="2 3">
    <name type="scientific">Temnothorax longispinosus</name>
    <dbReference type="NCBI Taxonomy" id="300112"/>
    <lineage>
        <taxon>Eukaryota</taxon>
        <taxon>Metazoa</taxon>
        <taxon>Ecdysozoa</taxon>
        <taxon>Arthropoda</taxon>
        <taxon>Hexapoda</taxon>
        <taxon>Insecta</taxon>
        <taxon>Pterygota</taxon>
        <taxon>Neoptera</taxon>
        <taxon>Endopterygota</taxon>
        <taxon>Hymenoptera</taxon>
        <taxon>Apocrita</taxon>
        <taxon>Aculeata</taxon>
        <taxon>Formicoidea</taxon>
        <taxon>Formicidae</taxon>
        <taxon>Myrmicinae</taxon>
        <taxon>Temnothorax</taxon>
    </lineage>
</organism>
<sequence>MNKRLSRTSGLRERRAVGFGGTHIKSNSGRQIARQCRQYVGLGLWKKNEGRAMNGMRTSSAILRRSKPRNGALRGEKAEDRPLSNTSKKSTLSTGNKIKSRIPTTHCGRNGMQGDSMSHPTYEETSSGISSNNSARRPSTKTLSMLPSRKPTNAVPAEKRQLEIQYSSKRMRYTNLKKTLVDKQVTIDRH</sequence>
<dbReference type="AlphaFoldDB" id="A0A4S2KBS9"/>
<dbReference type="Proteomes" id="UP000310200">
    <property type="component" value="Unassembled WGS sequence"/>
</dbReference>
<evidence type="ECO:0000313" key="2">
    <source>
        <dbReference type="EMBL" id="TGZ46723.1"/>
    </source>
</evidence>
<name>A0A4S2KBS9_9HYME</name>
<accession>A0A4S2KBS9</accession>
<comment type="caution">
    <text evidence="2">The sequence shown here is derived from an EMBL/GenBank/DDBJ whole genome shotgun (WGS) entry which is preliminary data.</text>
</comment>
<feature type="region of interest" description="Disordered" evidence="1">
    <location>
        <begin position="55"/>
        <end position="156"/>
    </location>
</feature>